<keyword evidence="4" id="KW-1185">Reference proteome</keyword>
<organism evidence="3 4">
    <name type="scientific">Alkalihalobacillus trypoxylicola</name>
    <dbReference type="NCBI Taxonomy" id="519424"/>
    <lineage>
        <taxon>Bacteria</taxon>
        <taxon>Bacillati</taxon>
        <taxon>Bacillota</taxon>
        <taxon>Bacilli</taxon>
        <taxon>Bacillales</taxon>
        <taxon>Bacillaceae</taxon>
        <taxon>Alkalihalobacillus</taxon>
    </lineage>
</organism>
<dbReference type="Gene3D" id="1.10.10.2910">
    <property type="match status" value="1"/>
</dbReference>
<dbReference type="Gene3D" id="1.10.260.40">
    <property type="entry name" value="lambda repressor-like DNA-binding domains"/>
    <property type="match status" value="1"/>
</dbReference>
<evidence type="ECO:0000313" key="3">
    <source>
        <dbReference type="EMBL" id="KYG30041.1"/>
    </source>
</evidence>
<comment type="similarity">
    <text evidence="1">Belongs to the short-chain fatty acyl-CoA assimilation regulator (ScfR) family.</text>
</comment>
<dbReference type="InterPro" id="IPR010982">
    <property type="entry name" value="Lambda_DNA-bd_dom_sf"/>
</dbReference>
<dbReference type="STRING" id="519424.AZF04_20060"/>
<dbReference type="Pfam" id="PF01381">
    <property type="entry name" value="HTH_3"/>
    <property type="match status" value="1"/>
</dbReference>
<name>A0A162DMN1_9BACI</name>
<dbReference type="Pfam" id="PF06114">
    <property type="entry name" value="Peptidase_M78"/>
    <property type="match status" value="1"/>
</dbReference>
<dbReference type="AlphaFoldDB" id="A0A162DMN1"/>
<dbReference type="SUPFAM" id="SSF47413">
    <property type="entry name" value="lambda repressor-like DNA-binding domains"/>
    <property type="match status" value="1"/>
</dbReference>
<comment type="caution">
    <text evidence="3">The sequence shown here is derived from an EMBL/GenBank/DDBJ whole genome shotgun (WGS) entry which is preliminary data.</text>
</comment>
<dbReference type="SMART" id="SM00530">
    <property type="entry name" value="HTH_XRE"/>
    <property type="match status" value="1"/>
</dbReference>
<reference evidence="3" key="1">
    <citation type="submission" date="2016-02" db="EMBL/GenBank/DDBJ databases">
        <title>Genome sequence of Bacillus trypoxylicola KCTC 13244(T).</title>
        <authorList>
            <person name="Jeong H."/>
            <person name="Park S.-H."/>
            <person name="Choi S.-K."/>
        </authorList>
    </citation>
    <scope>NUCLEOTIDE SEQUENCE [LARGE SCALE GENOMIC DNA]</scope>
    <source>
        <strain evidence="3">KCTC 13244</strain>
    </source>
</reference>
<dbReference type="EMBL" id="LTAO01000022">
    <property type="protein sequence ID" value="KYG30041.1"/>
    <property type="molecule type" value="Genomic_DNA"/>
</dbReference>
<dbReference type="OrthoDB" id="9816277at2"/>
<evidence type="ECO:0000256" key="1">
    <source>
        <dbReference type="ARBA" id="ARBA00007227"/>
    </source>
</evidence>
<dbReference type="Proteomes" id="UP000075806">
    <property type="component" value="Unassembled WGS sequence"/>
</dbReference>
<dbReference type="InterPro" id="IPR052345">
    <property type="entry name" value="Rad_response_metalloprotease"/>
</dbReference>
<dbReference type="PANTHER" id="PTHR43236:SF1">
    <property type="entry name" value="BLL7220 PROTEIN"/>
    <property type="match status" value="1"/>
</dbReference>
<dbReference type="RefSeq" id="WP_061949027.1">
    <property type="nucleotide sequence ID" value="NZ_LTAO01000022.1"/>
</dbReference>
<dbReference type="InterPro" id="IPR010359">
    <property type="entry name" value="IrrE_HExxH"/>
</dbReference>
<accession>A0A162DMN1</accession>
<dbReference type="GO" id="GO:0003677">
    <property type="term" value="F:DNA binding"/>
    <property type="evidence" value="ECO:0007669"/>
    <property type="project" value="InterPro"/>
</dbReference>
<dbReference type="PROSITE" id="PS50943">
    <property type="entry name" value="HTH_CROC1"/>
    <property type="match status" value="1"/>
</dbReference>
<evidence type="ECO:0000259" key="2">
    <source>
        <dbReference type="PROSITE" id="PS50943"/>
    </source>
</evidence>
<proteinExistence type="inferred from homology"/>
<dbReference type="InterPro" id="IPR001387">
    <property type="entry name" value="Cro/C1-type_HTH"/>
</dbReference>
<sequence length="394" mass="46035">MFVGKSLTNIRILHGYTRKELAELLNISEQSIWQYENGYMSPKLEVVNQLKSIFNVKSKYFYSKDLLEKHLINDINSTHIAYRATTINSIHKTQCEAKHVDFINSFMSMVENKISYPENEILVLRKKAIEILNVNSESRLEKIKLIAKHTRKFLELNTSGNQNLLFLLEKKGVFIFEKAIGEKIDAYSVWTEEDRPFIILGNLKKSAVRRNFDLAHELGHLLIHYKVEFSSLDKKAHKEFEKEADTFAAELLLPEEEFKKDFLTIHKNSNPDAYIDMKKKWMVSIAAIGYRAQALKLLDYQKYRYFNILIVKKGYKVNEPLDDELKIPRPGKVRSILQLLFENNVINMNELVDALKVDIEFFVKLLGIPTSFFAKYQDNNINQFNVRDLNIKAK</sequence>
<gene>
    <name evidence="3" type="ORF">AZF04_20060</name>
</gene>
<protein>
    <submittedName>
        <fullName evidence="3">Transcriptional regulator</fullName>
    </submittedName>
</protein>
<dbReference type="PANTHER" id="PTHR43236">
    <property type="entry name" value="ANTITOXIN HIGA1"/>
    <property type="match status" value="1"/>
</dbReference>
<dbReference type="CDD" id="cd00093">
    <property type="entry name" value="HTH_XRE"/>
    <property type="match status" value="1"/>
</dbReference>
<evidence type="ECO:0000313" key="4">
    <source>
        <dbReference type="Proteomes" id="UP000075806"/>
    </source>
</evidence>
<feature type="domain" description="HTH cro/C1-type" evidence="2">
    <location>
        <begin position="7"/>
        <end position="61"/>
    </location>
</feature>